<dbReference type="Pfam" id="PF00226">
    <property type="entry name" value="DnaJ"/>
    <property type="match status" value="1"/>
</dbReference>
<dbReference type="InterPro" id="IPR036869">
    <property type="entry name" value="J_dom_sf"/>
</dbReference>
<feature type="compositionally biased region" description="Basic residues" evidence="1">
    <location>
        <begin position="280"/>
        <end position="295"/>
    </location>
</feature>
<dbReference type="InterPro" id="IPR001623">
    <property type="entry name" value="DnaJ_domain"/>
</dbReference>
<organism evidence="3 4">
    <name type="scientific">Pseudocercospora eumusae</name>
    <dbReference type="NCBI Taxonomy" id="321146"/>
    <lineage>
        <taxon>Eukaryota</taxon>
        <taxon>Fungi</taxon>
        <taxon>Dikarya</taxon>
        <taxon>Ascomycota</taxon>
        <taxon>Pezizomycotina</taxon>
        <taxon>Dothideomycetes</taxon>
        <taxon>Dothideomycetidae</taxon>
        <taxon>Mycosphaerellales</taxon>
        <taxon>Mycosphaerellaceae</taxon>
        <taxon>Pseudocercospora</taxon>
    </lineage>
</organism>
<dbReference type="PROSITE" id="PS50076">
    <property type="entry name" value="DNAJ_2"/>
    <property type="match status" value="1"/>
</dbReference>
<dbReference type="PANTHER" id="PTHR44144">
    <property type="entry name" value="DNAJ HOMOLOG SUBFAMILY C MEMBER 9"/>
    <property type="match status" value="1"/>
</dbReference>
<evidence type="ECO:0000313" key="3">
    <source>
        <dbReference type="EMBL" id="KXS94576.1"/>
    </source>
</evidence>
<feature type="compositionally biased region" description="Basic and acidic residues" evidence="1">
    <location>
        <begin position="189"/>
        <end position="201"/>
    </location>
</feature>
<evidence type="ECO:0000259" key="2">
    <source>
        <dbReference type="PROSITE" id="PS50076"/>
    </source>
</evidence>
<dbReference type="AlphaFoldDB" id="A0A139GWK8"/>
<dbReference type="SMART" id="SM00271">
    <property type="entry name" value="DnaJ"/>
    <property type="match status" value="1"/>
</dbReference>
<dbReference type="InterPro" id="IPR052594">
    <property type="entry name" value="J_domain-containing_protein"/>
</dbReference>
<evidence type="ECO:0000313" key="4">
    <source>
        <dbReference type="Proteomes" id="UP000070133"/>
    </source>
</evidence>
<feature type="domain" description="J" evidence="2">
    <location>
        <begin position="24"/>
        <end position="91"/>
    </location>
</feature>
<dbReference type="Proteomes" id="UP000070133">
    <property type="component" value="Unassembled WGS sequence"/>
</dbReference>
<dbReference type="PANTHER" id="PTHR44144:SF1">
    <property type="entry name" value="DNAJ HOMOLOG SUBFAMILY C MEMBER 9"/>
    <property type="match status" value="1"/>
</dbReference>
<proteinExistence type="predicted"/>
<keyword evidence="4" id="KW-1185">Reference proteome</keyword>
<dbReference type="EMBL" id="LFZN01000278">
    <property type="protein sequence ID" value="KXS94576.1"/>
    <property type="molecule type" value="Genomic_DNA"/>
</dbReference>
<dbReference type="Gene3D" id="1.10.287.110">
    <property type="entry name" value="DnaJ domain"/>
    <property type="match status" value="1"/>
</dbReference>
<gene>
    <name evidence="3" type="ORF">AC578_7515</name>
</gene>
<accession>A0A139GWK8</accession>
<dbReference type="InterPro" id="IPR056453">
    <property type="entry name" value="HTH_DNAJC9"/>
</dbReference>
<comment type="caution">
    <text evidence="3">The sequence shown here is derived from an EMBL/GenBank/DDBJ whole genome shotgun (WGS) entry which is preliminary data.</text>
</comment>
<dbReference type="GO" id="GO:0005737">
    <property type="term" value="C:cytoplasm"/>
    <property type="evidence" value="ECO:0007669"/>
    <property type="project" value="TreeGrafter"/>
</dbReference>
<dbReference type="CDD" id="cd06257">
    <property type="entry name" value="DnaJ"/>
    <property type="match status" value="1"/>
</dbReference>
<feature type="compositionally biased region" description="Basic and acidic residues" evidence="1">
    <location>
        <begin position="208"/>
        <end position="233"/>
    </location>
</feature>
<dbReference type="InterPro" id="IPR018253">
    <property type="entry name" value="DnaJ_domain_CS"/>
</dbReference>
<protein>
    <recommendedName>
        <fullName evidence="2">J domain-containing protein</fullName>
    </recommendedName>
</protein>
<dbReference type="PRINTS" id="PR00625">
    <property type="entry name" value="JDOMAIN"/>
</dbReference>
<sequence length="295" mass="34054">MPKRTRKEAEAEDIEVDEAPTSINPYTVLDVAKDADQDTIKKAYRKAALKNHPDKVPESGKESAHTKFQEIAFAFAILSDERRRKRYDTTGRTEESLDLEDDDFDWVDFFRAQFHEVVTVERIQQFSNEYKGSEEEREAVLEAYKKCKGDMAKIYEIVMLSDMLEDEERFREIIDGAIEKGSVEEYKKYAQESESARQKRMDRARKAKEREAREAEEVKETEKKKGKKSKQEDLGDLAAMIQKRQQDRAGGFLDRLEEKYGGGGGGGMSEPPEEAFAANRKPKNGKKWKKKNVCR</sequence>
<dbReference type="Pfam" id="PF23302">
    <property type="entry name" value="HTH_DNAJC9"/>
    <property type="match status" value="1"/>
</dbReference>
<evidence type="ECO:0000256" key="1">
    <source>
        <dbReference type="SAM" id="MobiDB-lite"/>
    </source>
</evidence>
<name>A0A139GWK8_9PEZI</name>
<dbReference type="GO" id="GO:0031072">
    <property type="term" value="F:heat shock protein binding"/>
    <property type="evidence" value="ECO:0007669"/>
    <property type="project" value="TreeGrafter"/>
</dbReference>
<dbReference type="PROSITE" id="PS00636">
    <property type="entry name" value="DNAJ_1"/>
    <property type="match status" value="1"/>
</dbReference>
<dbReference type="SUPFAM" id="SSF46565">
    <property type="entry name" value="Chaperone J-domain"/>
    <property type="match status" value="1"/>
</dbReference>
<dbReference type="FunFam" id="1.10.287.110:FF:000110">
    <property type="entry name" value="DnaJ domain protein (AFU_orthologue AFUA_2G13210)"/>
    <property type="match status" value="1"/>
</dbReference>
<dbReference type="OrthoDB" id="110024at2759"/>
<reference evidence="3 4" key="1">
    <citation type="submission" date="2015-07" db="EMBL/GenBank/DDBJ databases">
        <title>Comparative genomics of the Sigatoka disease complex on banana suggests a link between parallel evolutionary changes in Pseudocercospora fijiensis and Pseudocercospora eumusae and increased virulence on the banana host.</title>
        <authorList>
            <person name="Chang T.-C."/>
            <person name="Salvucci A."/>
            <person name="Crous P.W."/>
            <person name="Stergiopoulos I."/>
        </authorList>
    </citation>
    <scope>NUCLEOTIDE SEQUENCE [LARGE SCALE GENOMIC DNA]</scope>
    <source>
        <strain evidence="3 4">CBS 114824</strain>
    </source>
</reference>
<dbReference type="GO" id="GO:0005634">
    <property type="term" value="C:nucleus"/>
    <property type="evidence" value="ECO:0007669"/>
    <property type="project" value="TreeGrafter"/>
</dbReference>
<feature type="region of interest" description="Disordered" evidence="1">
    <location>
        <begin position="189"/>
        <end position="295"/>
    </location>
</feature>